<dbReference type="Gene3D" id="3.30.460.10">
    <property type="entry name" value="Beta Polymerase, domain 2"/>
    <property type="match status" value="1"/>
</dbReference>
<keyword evidence="2" id="KW-0808">Transferase</keyword>
<evidence type="ECO:0000256" key="1">
    <source>
        <dbReference type="SAM" id="MobiDB-lite"/>
    </source>
</evidence>
<keyword evidence="2" id="KW-0418">Kinase</keyword>
<dbReference type="PANTHER" id="PTHR34822:SF1">
    <property type="entry name" value="GRPB FAMILY PROTEIN"/>
    <property type="match status" value="1"/>
</dbReference>
<dbReference type="GO" id="GO:0016301">
    <property type="term" value="F:kinase activity"/>
    <property type="evidence" value="ECO:0007669"/>
    <property type="project" value="UniProtKB-KW"/>
</dbReference>
<dbReference type="InterPro" id="IPR007344">
    <property type="entry name" value="GrpB/CoaE"/>
</dbReference>
<dbReference type="STRING" id="641025.SAMN05421507_118110"/>
<sequence length="199" mass="22130">MPAAVISSYDPAWPARAERLLTEVRTALASLPGSERFVHEHIGSTAVPGLGAKPIVDLQVRMPVLPPLAELAEALAPTPFVPAHGSRPDSPGVHRDAGRPGDQAEPDAYEKRLFHIPAGSAILHVRRTDSPFARFVVDFRDWLRAHPEETRRYEQVKRRLADEHAGASDYDDYTRAKTAFFDEVQPRLREWSVRRAAGS</sequence>
<dbReference type="RefSeq" id="WP_090103003.1">
    <property type="nucleotide sequence ID" value="NZ_FNIX01000018.1"/>
</dbReference>
<dbReference type="SUPFAM" id="SSF81301">
    <property type="entry name" value="Nucleotidyltransferase"/>
    <property type="match status" value="1"/>
</dbReference>
<accession>A0A1H0WDT2</accession>
<name>A0A1H0WDT2_9PSEU</name>
<evidence type="ECO:0000313" key="2">
    <source>
        <dbReference type="EMBL" id="SDP88456.1"/>
    </source>
</evidence>
<organism evidence="2 3">
    <name type="scientific">Lentzea jiangxiensis</name>
    <dbReference type="NCBI Taxonomy" id="641025"/>
    <lineage>
        <taxon>Bacteria</taxon>
        <taxon>Bacillati</taxon>
        <taxon>Actinomycetota</taxon>
        <taxon>Actinomycetes</taxon>
        <taxon>Pseudonocardiales</taxon>
        <taxon>Pseudonocardiaceae</taxon>
        <taxon>Lentzea</taxon>
    </lineage>
</organism>
<dbReference type="Proteomes" id="UP000199691">
    <property type="component" value="Unassembled WGS sequence"/>
</dbReference>
<proteinExistence type="predicted"/>
<dbReference type="InterPro" id="IPR043519">
    <property type="entry name" value="NT_sf"/>
</dbReference>
<gene>
    <name evidence="2" type="ORF">SAMN05421507_118110</name>
</gene>
<dbReference type="OrthoDB" id="9799092at2"/>
<dbReference type="PANTHER" id="PTHR34822">
    <property type="entry name" value="GRPB DOMAIN PROTEIN (AFU_ORTHOLOGUE AFUA_1G01530)"/>
    <property type="match status" value="1"/>
</dbReference>
<keyword evidence="3" id="KW-1185">Reference proteome</keyword>
<dbReference type="EMBL" id="FNIX01000018">
    <property type="protein sequence ID" value="SDP88456.1"/>
    <property type="molecule type" value="Genomic_DNA"/>
</dbReference>
<reference evidence="3" key="1">
    <citation type="submission" date="2016-10" db="EMBL/GenBank/DDBJ databases">
        <authorList>
            <person name="Varghese N."/>
            <person name="Submissions S."/>
        </authorList>
    </citation>
    <scope>NUCLEOTIDE SEQUENCE [LARGE SCALE GENOMIC DNA]</scope>
    <source>
        <strain evidence="3">CGMCC 4.6609</strain>
    </source>
</reference>
<dbReference type="Pfam" id="PF04229">
    <property type="entry name" value="GrpB"/>
    <property type="match status" value="1"/>
</dbReference>
<evidence type="ECO:0000313" key="3">
    <source>
        <dbReference type="Proteomes" id="UP000199691"/>
    </source>
</evidence>
<dbReference type="AlphaFoldDB" id="A0A1H0WDT2"/>
<feature type="region of interest" description="Disordered" evidence="1">
    <location>
        <begin position="80"/>
        <end position="105"/>
    </location>
</feature>
<protein>
    <submittedName>
        <fullName evidence="2">Dephospho-CoA kinase</fullName>
    </submittedName>
</protein>